<dbReference type="SUPFAM" id="SSF50998">
    <property type="entry name" value="Quinoprotein alcohol dehydrogenase-like"/>
    <property type="match status" value="1"/>
</dbReference>
<dbReference type="PROSITE" id="PS51257">
    <property type="entry name" value="PROKAR_LIPOPROTEIN"/>
    <property type="match status" value="1"/>
</dbReference>
<proteinExistence type="predicted"/>
<dbReference type="InterPro" id="IPR015943">
    <property type="entry name" value="WD40/YVTN_repeat-like_dom_sf"/>
</dbReference>
<dbReference type="AlphaFoldDB" id="A0A7W8QP72"/>
<protein>
    <submittedName>
        <fullName evidence="3">Outer membrane protein assembly factor BamB</fullName>
    </submittedName>
</protein>
<evidence type="ECO:0000313" key="3">
    <source>
        <dbReference type="EMBL" id="MBB5433951.1"/>
    </source>
</evidence>
<dbReference type="Gene3D" id="2.130.10.10">
    <property type="entry name" value="YVTN repeat-like/Quinoprotein amine dehydrogenase"/>
    <property type="match status" value="1"/>
</dbReference>
<reference evidence="3 4" key="1">
    <citation type="submission" date="2020-08" db="EMBL/GenBank/DDBJ databases">
        <title>Sequencing the genomes of 1000 actinobacteria strains.</title>
        <authorList>
            <person name="Klenk H.-P."/>
        </authorList>
    </citation>
    <scope>NUCLEOTIDE SEQUENCE [LARGE SCALE GENOMIC DNA]</scope>
    <source>
        <strain evidence="3 4">DSM 44551</strain>
    </source>
</reference>
<gene>
    <name evidence="3" type="ORF">HDA36_004035</name>
</gene>
<dbReference type="EMBL" id="JACHDB010000001">
    <property type="protein sequence ID" value="MBB5433951.1"/>
    <property type="molecule type" value="Genomic_DNA"/>
</dbReference>
<feature type="chain" id="PRO_5031238909" evidence="1">
    <location>
        <begin position="36"/>
        <end position="458"/>
    </location>
</feature>
<dbReference type="InterPro" id="IPR002372">
    <property type="entry name" value="PQQ_rpt_dom"/>
</dbReference>
<keyword evidence="1" id="KW-0732">Signal</keyword>
<dbReference type="PANTHER" id="PTHR34512:SF30">
    <property type="entry name" value="OUTER MEMBRANE PROTEIN ASSEMBLY FACTOR BAMB"/>
    <property type="match status" value="1"/>
</dbReference>
<keyword evidence="4" id="KW-1185">Reference proteome</keyword>
<dbReference type="Proteomes" id="UP000572635">
    <property type="component" value="Unassembled WGS sequence"/>
</dbReference>
<dbReference type="PANTHER" id="PTHR34512">
    <property type="entry name" value="CELL SURFACE PROTEIN"/>
    <property type="match status" value="1"/>
</dbReference>
<feature type="signal peptide" evidence="1">
    <location>
        <begin position="1"/>
        <end position="35"/>
    </location>
</feature>
<dbReference type="Pfam" id="PF13360">
    <property type="entry name" value="PQQ_2"/>
    <property type="match status" value="1"/>
</dbReference>
<name>A0A7W8QP72_9ACTN</name>
<evidence type="ECO:0000256" key="1">
    <source>
        <dbReference type="SAM" id="SignalP"/>
    </source>
</evidence>
<sequence>MNRPLPPATGAAGVRRSRLALSAGVLCAVLLSACAAPEEEEPEIKLPSEPTAISPDRVVTCAEAGDCGEAGSVRWSMPLDGDYYTVNKEDYAPRLFPEAEWLERAYPSPTALVHRGTVYYYEQDRFIAVDAESGERLWEVTVDPERPKTVEEVLASGDGLIVETWDLQAEEVLLYLVSPDDGGTWKRIDVGSAAPYIGLEGADEHHVLVRGPEARYLLIDTASGETVWSRKSPLDSPEASLTEDGVYLLETPGKGEKGPPRLIHLDLEDGRTVSGIDLPESVNDTDLYTVLDGTAVFVRPYAEEAPLQAADAETGKRLWEYPEAVSIVSTDPGDGLIYVREGQEYRAIDAGSGKIARYDASGQTAALIDQFGTRYREDPDMVDLATSPPYVYGPGVGDFDVEAGAVVQHLDSYIAEDGSAVGVYSGCAPGGLEPPRQDAPAGGWRCTSPRLFAVDYGV</sequence>
<comment type="caution">
    <text evidence="3">The sequence shown here is derived from an EMBL/GenBank/DDBJ whole genome shotgun (WGS) entry which is preliminary data.</text>
</comment>
<evidence type="ECO:0000313" key="4">
    <source>
        <dbReference type="Proteomes" id="UP000572635"/>
    </source>
</evidence>
<accession>A0A7W8QP72</accession>
<feature type="domain" description="Pyrrolo-quinoline quinone repeat" evidence="2">
    <location>
        <begin position="264"/>
        <end position="366"/>
    </location>
</feature>
<organism evidence="3 4">
    <name type="scientific">Nocardiopsis composta</name>
    <dbReference type="NCBI Taxonomy" id="157465"/>
    <lineage>
        <taxon>Bacteria</taxon>
        <taxon>Bacillati</taxon>
        <taxon>Actinomycetota</taxon>
        <taxon>Actinomycetes</taxon>
        <taxon>Streptosporangiales</taxon>
        <taxon>Nocardiopsidaceae</taxon>
        <taxon>Nocardiopsis</taxon>
    </lineage>
</organism>
<dbReference type="InterPro" id="IPR011047">
    <property type="entry name" value="Quinoprotein_ADH-like_sf"/>
</dbReference>
<evidence type="ECO:0000259" key="2">
    <source>
        <dbReference type="Pfam" id="PF13360"/>
    </source>
</evidence>
<dbReference type="RefSeq" id="WP_184394154.1">
    <property type="nucleotide sequence ID" value="NZ_BAAAJD010000040.1"/>
</dbReference>